<reference evidence="2" key="1">
    <citation type="journal article" date="2014" name="Front. Microbiol.">
        <title>High frequency of phylogenetically diverse reductive dehalogenase-homologous genes in deep subseafloor sedimentary metagenomes.</title>
        <authorList>
            <person name="Kawai M."/>
            <person name="Futagami T."/>
            <person name="Toyoda A."/>
            <person name="Takaki Y."/>
            <person name="Nishi S."/>
            <person name="Hori S."/>
            <person name="Arai W."/>
            <person name="Tsubouchi T."/>
            <person name="Morono Y."/>
            <person name="Uchiyama I."/>
            <person name="Ito T."/>
            <person name="Fujiyama A."/>
            <person name="Inagaki F."/>
            <person name="Takami H."/>
        </authorList>
    </citation>
    <scope>NUCLEOTIDE SEQUENCE</scope>
    <source>
        <strain evidence="2">Expedition CK06-06</strain>
    </source>
</reference>
<dbReference type="EMBL" id="BARS01008011">
    <property type="protein sequence ID" value="GAF72613.1"/>
    <property type="molecule type" value="Genomic_DNA"/>
</dbReference>
<feature type="transmembrane region" description="Helical" evidence="1">
    <location>
        <begin position="59"/>
        <end position="76"/>
    </location>
</feature>
<comment type="caution">
    <text evidence="2">The sequence shown here is derived from an EMBL/GenBank/DDBJ whole genome shotgun (WGS) entry which is preliminary data.</text>
</comment>
<evidence type="ECO:0000256" key="1">
    <source>
        <dbReference type="SAM" id="Phobius"/>
    </source>
</evidence>
<feature type="transmembrane region" description="Helical" evidence="1">
    <location>
        <begin position="29"/>
        <end position="47"/>
    </location>
</feature>
<protein>
    <recommendedName>
        <fullName evidence="3">DUF2238 domain-containing protein</fullName>
    </recommendedName>
</protein>
<name>X0RUZ6_9ZZZZ</name>
<proteinExistence type="predicted"/>
<dbReference type="Pfam" id="PF09997">
    <property type="entry name" value="DUF2238"/>
    <property type="match status" value="1"/>
</dbReference>
<feature type="transmembrane region" description="Helical" evidence="1">
    <location>
        <begin position="125"/>
        <end position="152"/>
    </location>
</feature>
<organism evidence="2">
    <name type="scientific">marine sediment metagenome</name>
    <dbReference type="NCBI Taxonomy" id="412755"/>
    <lineage>
        <taxon>unclassified sequences</taxon>
        <taxon>metagenomes</taxon>
        <taxon>ecological metagenomes</taxon>
    </lineage>
</organism>
<evidence type="ECO:0000313" key="2">
    <source>
        <dbReference type="EMBL" id="GAF72613.1"/>
    </source>
</evidence>
<keyword evidence="1" id="KW-0472">Membrane</keyword>
<feature type="transmembrane region" description="Helical" evidence="1">
    <location>
        <begin position="172"/>
        <end position="189"/>
    </location>
</feature>
<sequence length="207" mass="23431">MKKNTLPKIYFFTIILLIVITGINPKNTGAWLGEAIPVLLATIILALTHTKFRFSLTSYTLIFGYLLFPLIGGYYTYSAIELPFKEIFQRNYLDRIVHFLSGLLLAIPLKELFVRTSKVKKYWSYIVPIAIIIAAGAIYEIAEWIVVILINPQTSIAFLGAQGDIWDAQKDMLMAGIGAVLAMIISYQMKNEKNNSTRSRSKNNFIK</sequence>
<dbReference type="InterPro" id="IPR014509">
    <property type="entry name" value="YjdF-like"/>
</dbReference>
<feature type="transmembrane region" description="Helical" evidence="1">
    <location>
        <begin position="96"/>
        <end position="113"/>
    </location>
</feature>
<gene>
    <name evidence="2" type="ORF">S01H1_15352</name>
</gene>
<keyword evidence="1" id="KW-1133">Transmembrane helix</keyword>
<evidence type="ECO:0008006" key="3">
    <source>
        <dbReference type="Google" id="ProtNLM"/>
    </source>
</evidence>
<dbReference type="AlphaFoldDB" id="X0RUZ6"/>
<dbReference type="PIRSF" id="PIRSF020606">
    <property type="entry name" value="UCP020606"/>
    <property type="match status" value="1"/>
</dbReference>
<dbReference type="InterPro" id="IPR058534">
    <property type="entry name" value="YjdF"/>
</dbReference>
<accession>X0RUZ6</accession>
<keyword evidence="1" id="KW-0812">Transmembrane</keyword>
<feature type="transmembrane region" description="Helical" evidence="1">
    <location>
        <begin position="7"/>
        <end position="23"/>
    </location>
</feature>